<dbReference type="Pfam" id="PF00620">
    <property type="entry name" value="RhoGAP"/>
    <property type="match status" value="1"/>
</dbReference>
<reference evidence="5" key="1">
    <citation type="journal article" date="2014" name="Nat. Genet.">
        <title>Genome and transcriptome of the porcine whipworm Trichuris suis.</title>
        <authorList>
            <person name="Jex A.R."/>
            <person name="Nejsum P."/>
            <person name="Schwarz E.M."/>
            <person name="Hu L."/>
            <person name="Young N.D."/>
            <person name="Hall R.S."/>
            <person name="Korhonen P.K."/>
            <person name="Liao S."/>
            <person name="Thamsborg S."/>
            <person name="Xia J."/>
            <person name="Xu P."/>
            <person name="Wang S."/>
            <person name="Scheerlinck J.P."/>
            <person name="Hofmann A."/>
            <person name="Sternberg P.W."/>
            <person name="Wang J."/>
            <person name="Gasser R.B."/>
        </authorList>
    </citation>
    <scope>NUCLEOTIDE SEQUENCE [LARGE SCALE GENOMIC DNA]</scope>
    <source>
        <strain evidence="5">DCEP-RM93F</strain>
    </source>
</reference>
<organism evidence="5">
    <name type="scientific">Trichuris suis</name>
    <name type="common">pig whipworm</name>
    <dbReference type="NCBI Taxonomy" id="68888"/>
    <lineage>
        <taxon>Eukaryota</taxon>
        <taxon>Metazoa</taxon>
        <taxon>Ecdysozoa</taxon>
        <taxon>Nematoda</taxon>
        <taxon>Enoplea</taxon>
        <taxon>Dorylaimia</taxon>
        <taxon>Trichinellida</taxon>
        <taxon>Trichuridae</taxon>
        <taxon>Trichuris</taxon>
    </lineage>
</organism>
<gene>
    <name evidence="5" type="ORF">M514_16486</name>
</gene>
<dbReference type="SMART" id="SM00324">
    <property type="entry name" value="RhoGAP"/>
    <property type="match status" value="1"/>
</dbReference>
<sequence length="501" mass="57152">MENFKKHMYRVHQLAQQTVGRAERSEVRSEDLQQVEQRIEAMVDVLHRLKSKLSDSFRSRSKEDNLEKRRKKLDEYNLAVTLFNDSRQLNTTTDTNLLSPVMSTYANTLFVIMDAMVRMEIDIEKHVSNMPISIHWRRVRAAYVAQAEKSIMHTKEKLKRLVLDMDAARTRLSAGQSRGEKSEHIQDELANALVRVENCKDIFATEVFSLASREVEMAEVFSTLLKIQMQFYKKAYDALENCLTAVTERIGSPTVVSTMRNRHPRRPVYGQSLEKHLRYSSREIALVLEGLFRIPGNSLKVRRLKTAFDAGELDLSEFEFDPHAIAGALKQYLRELPEPLLCNNFYDEWLEAIGKESQQERLSSIKRVLEKVPECNYKNIRYLIKFLCKVAQNHAVTKMTAQNLAIIFGPSLLWSATVDDSASLAPNSQVGLLIDCLISNSNYFFPDEIQFTSPLISSLHGRDSSGVDSDSYELTEPVNPCANEEGSSTENSRQKPCPAST</sequence>
<keyword evidence="2" id="KW-0597">Phosphoprotein</keyword>
<keyword evidence="1" id="KW-0343">GTPase activation</keyword>
<dbReference type="SMART" id="SM00721">
    <property type="entry name" value="BAR"/>
    <property type="match status" value="1"/>
</dbReference>
<dbReference type="InterPro" id="IPR027267">
    <property type="entry name" value="AH/BAR_dom_sf"/>
</dbReference>
<dbReference type="GO" id="GO:0035020">
    <property type="term" value="P:regulation of Rac protein signal transduction"/>
    <property type="evidence" value="ECO:0007669"/>
    <property type="project" value="TreeGrafter"/>
</dbReference>
<dbReference type="PANTHER" id="PTHR14130:SF14">
    <property type="entry name" value="RHO GTPASE-ACTIVATING PROTEIN 92B"/>
    <property type="match status" value="1"/>
</dbReference>
<dbReference type="Gene3D" id="1.10.555.10">
    <property type="entry name" value="Rho GTPase activation protein"/>
    <property type="match status" value="1"/>
</dbReference>
<dbReference type="GO" id="GO:0007165">
    <property type="term" value="P:signal transduction"/>
    <property type="evidence" value="ECO:0007669"/>
    <property type="project" value="InterPro"/>
</dbReference>
<proteinExistence type="predicted"/>
<feature type="region of interest" description="Disordered" evidence="3">
    <location>
        <begin position="462"/>
        <end position="501"/>
    </location>
</feature>
<dbReference type="AlphaFoldDB" id="A0A085NNU3"/>
<dbReference type="SUPFAM" id="SSF48350">
    <property type="entry name" value="GTPase activation domain, GAP"/>
    <property type="match status" value="1"/>
</dbReference>
<dbReference type="PROSITE" id="PS50238">
    <property type="entry name" value="RHOGAP"/>
    <property type="match status" value="1"/>
</dbReference>
<dbReference type="InterPro" id="IPR008936">
    <property type="entry name" value="Rho_GTPase_activation_prot"/>
</dbReference>
<accession>A0A085NNU3</accession>
<feature type="domain" description="Rho-GAP" evidence="4">
    <location>
        <begin position="253"/>
        <end position="445"/>
    </location>
</feature>
<evidence type="ECO:0000313" key="5">
    <source>
        <dbReference type="EMBL" id="KFD71139.1"/>
    </source>
</evidence>
<dbReference type="EMBL" id="KL367483">
    <property type="protein sequence ID" value="KFD71139.1"/>
    <property type="molecule type" value="Genomic_DNA"/>
</dbReference>
<dbReference type="GO" id="GO:0032956">
    <property type="term" value="P:regulation of actin cytoskeleton organization"/>
    <property type="evidence" value="ECO:0007669"/>
    <property type="project" value="TreeGrafter"/>
</dbReference>
<dbReference type="PANTHER" id="PTHR14130">
    <property type="entry name" value="3BP-1 RELATED RHOGAP"/>
    <property type="match status" value="1"/>
</dbReference>
<dbReference type="SUPFAM" id="SSF103657">
    <property type="entry name" value="BAR/IMD domain-like"/>
    <property type="match status" value="1"/>
</dbReference>
<dbReference type="Proteomes" id="UP000030758">
    <property type="component" value="Unassembled WGS sequence"/>
</dbReference>
<evidence type="ECO:0000256" key="2">
    <source>
        <dbReference type="ARBA" id="ARBA00022553"/>
    </source>
</evidence>
<evidence type="ECO:0000256" key="1">
    <source>
        <dbReference type="ARBA" id="ARBA00022468"/>
    </source>
</evidence>
<dbReference type="InterPro" id="IPR000198">
    <property type="entry name" value="RhoGAP_dom"/>
</dbReference>
<dbReference type="GO" id="GO:0005737">
    <property type="term" value="C:cytoplasm"/>
    <property type="evidence" value="ECO:0007669"/>
    <property type="project" value="InterPro"/>
</dbReference>
<evidence type="ECO:0000259" key="4">
    <source>
        <dbReference type="PROSITE" id="PS50238"/>
    </source>
</evidence>
<dbReference type="Pfam" id="PF03114">
    <property type="entry name" value="BAR"/>
    <property type="match status" value="1"/>
</dbReference>
<dbReference type="InterPro" id="IPR047165">
    <property type="entry name" value="RHG17/44/SH3BP1-like"/>
</dbReference>
<dbReference type="InterPro" id="IPR004148">
    <property type="entry name" value="BAR_dom"/>
</dbReference>
<dbReference type="Gene3D" id="1.20.1270.60">
    <property type="entry name" value="Arfaptin homology (AH) domain/BAR domain"/>
    <property type="match status" value="1"/>
</dbReference>
<name>A0A085NNU3_9BILA</name>
<dbReference type="GO" id="GO:0005096">
    <property type="term" value="F:GTPase activator activity"/>
    <property type="evidence" value="ECO:0007669"/>
    <property type="project" value="UniProtKB-KW"/>
</dbReference>
<evidence type="ECO:0000256" key="3">
    <source>
        <dbReference type="SAM" id="MobiDB-lite"/>
    </source>
</evidence>
<protein>
    <recommendedName>
        <fullName evidence="4">Rho-GAP domain-containing protein</fullName>
    </recommendedName>
</protein>